<dbReference type="InterPro" id="IPR043733">
    <property type="entry name" value="DUF5677"/>
</dbReference>
<feature type="compositionally biased region" description="Basic and acidic residues" evidence="1">
    <location>
        <begin position="385"/>
        <end position="399"/>
    </location>
</feature>
<proteinExistence type="predicted"/>
<accession>A0A6P1GLM6</accession>
<feature type="region of interest" description="Disordered" evidence="1">
    <location>
        <begin position="385"/>
        <end position="405"/>
    </location>
</feature>
<gene>
    <name evidence="2" type="ORF">GS397_20260</name>
</gene>
<dbReference type="AlphaFoldDB" id="A0A6P1GLM6"/>
<evidence type="ECO:0000313" key="2">
    <source>
        <dbReference type="EMBL" id="QHD69153.1"/>
    </source>
</evidence>
<dbReference type="Pfam" id="PF18928">
    <property type="entry name" value="DUF5677"/>
    <property type="match status" value="1"/>
</dbReference>
<dbReference type="Proteomes" id="UP000464086">
    <property type="component" value="Chromosome"/>
</dbReference>
<dbReference type="RefSeq" id="WP_159367485.1">
    <property type="nucleotide sequence ID" value="NZ_CP047218.1"/>
</dbReference>
<name>A0A6P1GLM6_SPHYA</name>
<dbReference type="EMBL" id="CP047218">
    <property type="protein sequence ID" value="QHD69153.1"/>
    <property type="molecule type" value="Genomic_DNA"/>
</dbReference>
<evidence type="ECO:0000313" key="3">
    <source>
        <dbReference type="Proteomes" id="UP000464086"/>
    </source>
</evidence>
<evidence type="ECO:0000256" key="1">
    <source>
        <dbReference type="SAM" id="MobiDB-lite"/>
    </source>
</evidence>
<protein>
    <submittedName>
        <fullName evidence="2">Uncharacterized protein</fullName>
    </submittedName>
</protein>
<organism evidence="2 3">
    <name type="scientific">Sphingobium yanoikuyae</name>
    <name type="common">Sphingomonas yanoikuyae</name>
    <dbReference type="NCBI Taxonomy" id="13690"/>
    <lineage>
        <taxon>Bacteria</taxon>
        <taxon>Pseudomonadati</taxon>
        <taxon>Pseudomonadota</taxon>
        <taxon>Alphaproteobacteria</taxon>
        <taxon>Sphingomonadales</taxon>
        <taxon>Sphingomonadaceae</taxon>
        <taxon>Sphingobium</taxon>
    </lineage>
</organism>
<sequence length="405" mass="45840">MIKRIEKLISEKAPTAPKAFVTGYAKHIATTPAEPFEWAGDHDEGGDIELTLSAEEIIPFFEDAENFMKNEMPAILPKIVNSSAKVILKSLKTDWSAQRAHDEARMAQFRENLLLRWQDAFDTLRMIYTISVEMGGEMAKSRRRSTSKKNKVLNDTLLRLHARACQVTFEVVTLMENGLADGAMARWRTLHEIVVVAELLVKHGEEMAVRYRAHELVEAKRAMDRFVLFHEQLGYAPPSKRDVAETEKGYEAALNLYGDRFGSEYGWAAEYLKIKKPRMVDLEAAAGQAAMQSYYRMASYNVHASSKGIAFRLGLLDSEESPVMLAGASNAGFVEPARNTAADLIHITCLLAHGTARFDRMVEWQILIQLRDELSPKLDKAHRDLEKSHKAQMKFEAERRKVRGK</sequence>
<reference evidence="2 3" key="1">
    <citation type="submission" date="2019-12" db="EMBL/GenBank/DDBJ databases">
        <title>Functional and genomic insights into the Sphingobium yanoikuyae YC-JY1, a bacterium efficiently degrading bisphenol A.</title>
        <authorList>
            <person name="Jia Y."/>
            <person name="Li X."/>
            <person name="Wang J."/>
            <person name="Eltoukhy A."/>
            <person name="Lamraoui I."/>
            <person name="Yan Y."/>
        </authorList>
    </citation>
    <scope>NUCLEOTIDE SEQUENCE [LARGE SCALE GENOMIC DNA]</scope>
    <source>
        <strain evidence="2 3">YC-JY1</strain>
    </source>
</reference>